<protein>
    <submittedName>
        <fullName evidence="1">Uncharacterized protein</fullName>
    </submittedName>
</protein>
<gene>
    <name evidence="1" type="ORF">ACD_49C00079G0004</name>
</gene>
<dbReference type="EMBL" id="AMFJ01021665">
    <property type="protein sequence ID" value="EKD65840.1"/>
    <property type="molecule type" value="Genomic_DNA"/>
</dbReference>
<organism evidence="1">
    <name type="scientific">uncultured bacterium</name>
    <name type="common">gcode 4</name>
    <dbReference type="NCBI Taxonomy" id="1234023"/>
    <lineage>
        <taxon>Bacteria</taxon>
        <taxon>environmental samples</taxon>
    </lineage>
</organism>
<sequence length="435" mass="52590">MKNRDNYRNYRNDYIKRLSFGEDFSAKKKVSLFKRHVSIWINSILDQNKSLSKEDFPFLKMRDYERGIFRDILNISKEENNLKNERTNIDVLYNMNEFKLNLYGLLNQINAEKLTAEKLFILLVNEFGTYLDSIGLNINKSIQSQQKIWDKIGEFELQKIKKISKILYSYFLKSWNSYLGRKFLSFLWDKNEAKKVLSKRRLYFPNWMDYRDADIYELILNYASKSEKRIATEQYIRQYGMGYPFFDSMPYFKTKIDKINSQLEKYCKKYNIPFKQLLNAESLNMAVETLRNNYDLTIWILGSGTGVAALHEMFGRNVGYMEWHKKWKKEAVWRKIWENEWKINSKNPKKILVCEHDTSTWATLTQLKERFEKLYPESIVDICFLYDFWKNADFVDNVWFFRKCINPREIVQVYFFDNIEILYKMVNSKEFKAKL</sequence>
<reference evidence="1" key="1">
    <citation type="journal article" date="2012" name="Science">
        <title>Fermentation, hydrogen, and sulfur metabolism in multiple uncultivated bacterial phyla.</title>
        <authorList>
            <person name="Wrighton K.C."/>
            <person name="Thomas B.C."/>
            <person name="Sharon I."/>
            <person name="Miller C.S."/>
            <person name="Castelle C.J."/>
            <person name="VerBerkmoes N.C."/>
            <person name="Wilkins M.J."/>
            <person name="Hettich R.L."/>
            <person name="Lipton M.S."/>
            <person name="Williams K.H."/>
            <person name="Long P.E."/>
            <person name="Banfield J.F."/>
        </authorList>
    </citation>
    <scope>NUCLEOTIDE SEQUENCE [LARGE SCALE GENOMIC DNA]</scope>
</reference>
<name>K2ACV6_9BACT</name>
<dbReference type="AlphaFoldDB" id="K2ACV6"/>
<evidence type="ECO:0000313" key="1">
    <source>
        <dbReference type="EMBL" id="EKD65840.1"/>
    </source>
</evidence>
<comment type="caution">
    <text evidence="1">The sequence shown here is derived from an EMBL/GenBank/DDBJ whole genome shotgun (WGS) entry which is preliminary data.</text>
</comment>
<proteinExistence type="predicted"/>
<accession>K2ACV6</accession>